<dbReference type="AlphaFoldDB" id="A0A813FVY9"/>
<sequence length="440" mass="49195">MVLATVTFSIPTTLEVRRECWLFSTADWPSLQSLLSSTHWQGIFGASCPESMLANLVNYILGAARLHTPVKYITVRKSTHPWLTPRCIELVAAKRKAEATPGYALLRVQCSNALRDAYSAYILRTKEQMKSLPPSSKRWWKLSKQLLFQGSQTSSIPPLQTDSGSWALQSQAKAELFATTFSSKFSLPDPVVNEYSDIEDHAAVNMTGFLPIGARSARSILRNVREDSASGPDLLSARILKRCADELALPITLLARCILEHGYWPDAWLFHWIFPLFKKKAKSKPGNYRGIHLTSQLSKVVERLLGTLFLGFLHATSAYGPNQFAYTPQRGFRDALTLNVCSWVYALSFGRRVALYCSDVSGAFDRVRSERLLQKLKCKGVHPCILNVIASWLRNRTGHIIVDGVKSSAFVLSNMVFQGTVWGPPLWNVFFADARHAVNG</sequence>
<dbReference type="PANTHER" id="PTHR47510">
    <property type="entry name" value="REVERSE TRANSCRIPTASE DOMAIN-CONTAINING PROTEIN"/>
    <property type="match status" value="1"/>
</dbReference>
<gene>
    <name evidence="2" type="ORF">PGLA1383_LOCUS32283</name>
</gene>
<dbReference type="OMA" id="WINLMES"/>
<evidence type="ECO:0000313" key="3">
    <source>
        <dbReference type="Proteomes" id="UP000654075"/>
    </source>
</evidence>
<dbReference type="PANTHER" id="PTHR47510:SF3">
    <property type="entry name" value="ENDO_EXONUCLEASE_PHOSPHATASE DOMAIN-CONTAINING PROTEIN"/>
    <property type="match status" value="1"/>
</dbReference>
<name>A0A813FVY9_POLGL</name>
<comment type="caution">
    <text evidence="2">The sequence shown here is derived from an EMBL/GenBank/DDBJ whole genome shotgun (WGS) entry which is preliminary data.</text>
</comment>
<organism evidence="2 3">
    <name type="scientific">Polarella glacialis</name>
    <name type="common">Dinoflagellate</name>
    <dbReference type="NCBI Taxonomy" id="89957"/>
    <lineage>
        <taxon>Eukaryota</taxon>
        <taxon>Sar</taxon>
        <taxon>Alveolata</taxon>
        <taxon>Dinophyceae</taxon>
        <taxon>Suessiales</taxon>
        <taxon>Suessiaceae</taxon>
        <taxon>Polarella</taxon>
    </lineage>
</organism>
<dbReference type="PROSITE" id="PS50878">
    <property type="entry name" value="RT_POL"/>
    <property type="match status" value="1"/>
</dbReference>
<feature type="domain" description="Reverse transcriptase" evidence="1">
    <location>
        <begin position="257"/>
        <end position="440"/>
    </location>
</feature>
<evidence type="ECO:0000313" key="2">
    <source>
        <dbReference type="EMBL" id="CAE8614562.1"/>
    </source>
</evidence>
<dbReference type="Pfam" id="PF00078">
    <property type="entry name" value="RVT_1"/>
    <property type="match status" value="1"/>
</dbReference>
<protein>
    <recommendedName>
        <fullName evidence="1">Reverse transcriptase domain-containing protein</fullName>
    </recommendedName>
</protein>
<dbReference type="EMBL" id="CAJNNV010025449">
    <property type="protein sequence ID" value="CAE8614562.1"/>
    <property type="molecule type" value="Genomic_DNA"/>
</dbReference>
<evidence type="ECO:0000259" key="1">
    <source>
        <dbReference type="PROSITE" id="PS50878"/>
    </source>
</evidence>
<dbReference type="OrthoDB" id="426210at2759"/>
<reference evidence="2" key="1">
    <citation type="submission" date="2021-02" db="EMBL/GenBank/DDBJ databases">
        <authorList>
            <person name="Dougan E. K."/>
            <person name="Rhodes N."/>
            <person name="Thang M."/>
            <person name="Chan C."/>
        </authorList>
    </citation>
    <scope>NUCLEOTIDE SEQUENCE</scope>
</reference>
<dbReference type="InterPro" id="IPR043502">
    <property type="entry name" value="DNA/RNA_pol_sf"/>
</dbReference>
<accession>A0A813FVY9</accession>
<dbReference type="SUPFAM" id="SSF56672">
    <property type="entry name" value="DNA/RNA polymerases"/>
    <property type="match status" value="1"/>
</dbReference>
<keyword evidence="3" id="KW-1185">Reference proteome</keyword>
<proteinExistence type="predicted"/>
<dbReference type="Proteomes" id="UP000654075">
    <property type="component" value="Unassembled WGS sequence"/>
</dbReference>
<dbReference type="InterPro" id="IPR000477">
    <property type="entry name" value="RT_dom"/>
</dbReference>